<protein>
    <recommendedName>
        <fullName evidence="1">BTB domain-containing protein</fullName>
    </recommendedName>
</protein>
<dbReference type="PROSITE" id="PS50097">
    <property type="entry name" value="BTB"/>
    <property type="match status" value="1"/>
</dbReference>
<feature type="domain" description="BTB" evidence="1">
    <location>
        <begin position="18"/>
        <end position="86"/>
    </location>
</feature>
<dbReference type="SMART" id="SM00225">
    <property type="entry name" value="BTB"/>
    <property type="match status" value="1"/>
</dbReference>
<evidence type="ECO:0000259" key="1">
    <source>
        <dbReference type="PROSITE" id="PS50097"/>
    </source>
</evidence>
<dbReference type="Gene3D" id="3.30.710.10">
    <property type="entry name" value="Potassium Channel Kv1.1, Chain A"/>
    <property type="match status" value="1"/>
</dbReference>
<dbReference type="EMBL" id="PNEN01000561">
    <property type="protein sequence ID" value="PPJ54559.1"/>
    <property type="molecule type" value="Genomic_DNA"/>
</dbReference>
<comment type="caution">
    <text evidence="2">The sequence shown here is derived from an EMBL/GenBank/DDBJ whole genome shotgun (WGS) entry which is preliminary data.</text>
</comment>
<evidence type="ECO:0000313" key="3">
    <source>
        <dbReference type="Proteomes" id="UP000237631"/>
    </source>
</evidence>
<dbReference type="OrthoDB" id="3625033at2759"/>
<dbReference type="InterPro" id="IPR000210">
    <property type="entry name" value="BTB/POZ_dom"/>
</dbReference>
<keyword evidence="3" id="KW-1185">Reference proteome</keyword>
<accession>A0A2S6C492</accession>
<dbReference type="STRING" id="357750.A0A2S6C492"/>
<dbReference type="CDD" id="cd18186">
    <property type="entry name" value="BTB_POZ_ZBTB_KLHL-like"/>
    <property type="match status" value="1"/>
</dbReference>
<dbReference type="InterPro" id="IPR011333">
    <property type="entry name" value="SKP1/BTB/POZ_sf"/>
</dbReference>
<sequence>MDAIQKVLQKVHISGAHGDFVLAAGDREWKVHKLVLMMHSEVLYKMSTNEHVVESKTGRADLKDVEAEQVNALVHFMYHGDYLNPDGSRAVLWPNSIGPGEVDFHISMVALSDKYIVSALHQFALSCLDTAITEDNVLKMAKQLYDNDHMTEDIRKKIVHVISTNLNSLRDSNDFGPLLDEMPHLAVDVRKFHVQRECEECKLRDDHYVPWSWGEQGGQAKGYVEDSCRASHRAQSLA</sequence>
<organism evidence="2 3">
    <name type="scientific">Cercospora berteroae</name>
    <dbReference type="NCBI Taxonomy" id="357750"/>
    <lineage>
        <taxon>Eukaryota</taxon>
        <taxon>Fungi</taxon>
        <taxon>Dikarya</taxon>
        <taxon>Ascomycota</taxon>
        <taxon>Pezizomycotina</taxon>
        <taxon>Dothideomycetes</taxon>
        <taxon>Dothideomycetidae</taxon>
        <taxon>Mycosphaerellales</taxon>
        <taxon>Mycosphaerellaceae</taxon>
        <taxon>Cercospora</taxon>
    </lineage>
</organism>
<dbReference type="Proteomes" id="UP000237631">
    <property type="component" value="Unassembled WGS sequence"/>
</dbReference>
<proteinExistence type="predicted"/>
<evidence type="ECO:0000313" key="2">
    <source>
        <dbReference type="EMBL" id="PPJ54559.1"/>
    </source>
</evidence>
<dbReference type="SUPFAM" id="SSF54695">
    <property type="entry name" value="POZ domain"/>
    <property type="match status" value="1"/>
</dbReference>
<name>A0A2S6C492_9PEZI</name>
<reference evidence="3" key="1">
    <citation type="journal article" date="2017" name="bioRxiv">
        <title>Conservation of a gene cluster reveals novel cercosporin biosynthetic mechanisms and extends production to the genus Colletotrichum.</title>
        <authorList>
            <person name="de Jonge R."/>
            <person name="Ebert M.K."/>
            <person name="Huitt-Roehl C.R."/>
            <person name="Pal P."/>
            <person name="Suttle J.C."/>
            <person name="Spanner R.E."/>
            <person name="Neubauer J.D."/>
            <person name="Jurick W.M.II."/>
            <person name="Stott K.A."/>
            <person name="Secor G.A."/>
            <person name="Thomma B.P.H.J."/>
            <person name="Van de Peer Y."/>
            <person name="Townsend C.A."/>
            <person name="Bolton M.D."/>
        </authorList>
    </citation>
    <scope>NUCLEOTIDE SEQUENCE [LARGE SCALE GENOMIC DNA]</scope>
    <source>
        <strain evidence="3">CBS538.71</strain>
    </source>
</reference>
<dbReference type="AlphaFoldDB" id="A0A2S6C492"/>
<dbReference type="PANTHER" id="PTHR47843">
    <property type="entry name" value="BTB DOMAIN-CONTAINING PROTEIN-RELATED"/>
    <property type="match status" value="1"/>
</dbReference>
<gene>
    <name evidence="2" type="ORF">CBER1_06646</name>
</gene>
<dbReference type="PANTHER" id="PTHR47843:SF5">
    <property type="entry name" value="BTB_POZ DOMAIN PROTEIN"/>
    <property type="match status" value="1"/>
</dbReference>
<dbReference type="Pfam" id="PF00651">
    <property type="entry name" value="BTB"/>
    <property type="match status" value="1"/>
</dbReference>